<feature type="compositionally biased region" description="Basic and acidic residues" evidence="1">
    <location>
        <begin position="121"/>
        <end position="133"/>
    </location>
</feature>
<dbReference type="Pfam" id="PF14025">
    <property type="entry name" value="DUF4241"/>
    <property type="match status" value="1"/>
</dbReference>
<evidence type="ECO:0000256" key="1">
    <source>
        <dbReference type="SAM" id="MobiDB-lite"/>
    </source>
</evidence>
<evidence type="ECO:0000313" key="3">
    <source>
        <dbReference type="Proteomes" id="UP001332243"/>
    </source>
</evidence>
<accession>A0ABU7RNK6</accession>
<protein>
    <submittedName>
        <fullName evidence="2">DUF4241 domain-containing protein</fullName>
    </submittedName>
</protein>
<reference evidence="2 3" key="1">
    <citation type="submission" date="2024-01" db="EMBL/GenBank/DDBJ databases">
        <title>Genome insights into Plantactinospora sonchi sp. nov.</title>
        <authorList>
            <person name="Wang L."/>
        </authorList>
    </citation>
    <scope>NUCLEOTIDE SEQUENCE [LARGE SCALE GENOMIC DNA]</scope>
    <source>
        <strain evidence="2 3">NEAU-QY2</strain>
    </source>
</reference>
<dbReference type="Proteomes" id="UP001332243">
    <property type="component" value="Unassembled WGS sequence"/>
</dbReference>
<gene>
    <name evidence="2" type="ORF">V1633_06240</name>
</gene>
<dbReference type="RefSeq" id="WP_331213220.1">
    <property type="nucleotide sequence ID" value="NZ_JAZGQK010000005.1"/>
</dbReference>
<organism evidence="2 3">
    <name type="scientific">Plantactinospora sonchi</name>
    <dbReference type="NCBI Taxonomy" id="1544735"/>
    <lineage>
        <taxon>Bacteria</taxon>
        <taxon>Bacillati</taxon>
        <taxon>Actinomycetota</taxon>
        <taxon>Actinomycetes</taxon>
        <taxon>Micromonosporales</taxon>
        <taxon>Micromonosporaceae</taxon>
        <taxon>Plantactinospora</taxon>
    </lineage>
</organism>
<dbReference type="InterPro" id="IPR025335">
    <property type="entry name" value="DUF4241"/>
</dbReference>
<comment type="caution">
    <text evidence="2">The sequence shown here is derived from an EMBL/GenBank/DDBJ whole genome shotgun (WGS) entry which is preliminary data.</text>
</comment>
<feature type="region of interest" description="Disordered" evidence="1">
    <location>
        <begin position="116"/>
        <end position="143"/>
    </location>
</feature>
<name>A0ABU7RNK6_9ACTN</name>
<evidence type="ECO:0000313" key="2">
    <source>
        <dbReference type="EMBL" id="MEE6258091.1"/>
    </source>
</evidence>
<keyword evidence="3" id="KW-1185">Reference proteome</keyword>
<dbReference type="EMBL" id="JAZGQK010000005">
    <property type="protein sequence ID" value="MEE6258091.1"/>
    <property type="molecule type" value="Genomic_DNA"/>
</dbReference>
<sequence length="396" mass="43732">MTLMLAAVYADGWDDAVVNPLTRTAAEARDAAGEPYSVVLLRDGRRHAVIDISWVDGYCHVSRYDEADRQISRHELRRTPDGDLFLRRARTWVGPPDVGVHEFPHVAARHSTTYRLAGGRTDIDEPQGDRGSRSDTSSAEFPPRLPVPAFGRWRDLLALVGDGDCEIVEADGHSLPVRSATVPPWQPPRPLTPDDVEELFRAGTERPIDDRRMRLSTHSAGTLRLPSGRLVATDPGWLKYDNVPFTVTVPPGDYPVTISLATFVDEPDHRRVAAARLDITDRPVVGWELALRDGQEPLDLGAGEFFGFGVDAGLACFADAGTYDRIPDLKSHLDAMIEPRYRVIGDGELVAWSSGWGDGAYPTWIGRDADGDVVCFVADMLLFYEGEDEEGEDEED</sequence>
<proteinExistence type="predicted"/>